<evidence type="ECO:0000313" key="1">
    <source>
        <dbReference type="EMBL" id="AGC72803.1"/>
    </source>
</evidence>
<dbReference type="SUPFAM" id="SSF55961">
    <property type="entry name" value="Bet v1-like"/>
    <property type="match status" value="1"/>
</dbReference>
<dbReference type="Pfam" id="PF10604">
    <property type="entry name" value="Polyketide_cyc2"/>
    <property type="match status" value="1"/>
</dbReference>
<organism evidence="1">
    <name type="scientific">uncultured bacterium A1Q1_fos_485</name>
    <dbReference type="NCBI Taxonomy" id="1256576"/>
    <lineage>
        <taxon>Bacteria</taxon>
        <taxon>environmental samples</taxon>
    </lineage>
</organism>
<accession>L7W075</accession>
<sequence>MKTITSQIKIEGNAAAIFDLVTTTRFWTAWHPATTGVGGVTQRPFQLGDQIRERAQIGARVHEGTWAVVAHDRPHQATLRMESGRLFITYTFQPTTNGVALTRELTYHPTDFAASVADPVKLEMLMLTQSEQALQKLKTLVEQMLATEATFAIRVEP</sequence>
<dbReference type="Gene3D" id="3.30.530.20">
    <property type="match status" value="1"/>
</dbReference>
<protein>
    <recommendedName>
        <fullName evidence="2">Polyketide cyclase/dehydrase</fullName>
    </recommendedName>
</protein>
<dbReference type="InterPro" id="IPR023393">
    <property type="entry name" value="START-like_dom_sf"/>
</dbReference>
<reference evidence="1" key="1">
    <citation type="submission" date="2012-09" db="EMBL/GenBank/DDBJ databases">
        <title>Metagenomic Characterization of a Microbial Community in Wastewater Detects High Levels of Antibiotic Resistance.</title>
        <authorList>
            <person name="Abrams M."/>
            <person name="Caldwell A."/>
            <person name="Vandaei E."/>
            <person name="Lee W."/>
            <person name="Perrott J."/>
            <person name="Khan S.Y."/>
            <person name="Ta J."/>
            <person name="Romero D."/>
            <person name="Nguyen V."/>
            <person name="Pourmand N."/>
            <person name="Ouverney C.C."/>
        </authorList>
    </citation>
    <scope>NUCLEOTIDE SEQUENCE</scope>
</reference>
<dbReference type="InterPro" id="IPR019587">
    <property type="entry name" value="Polyketide_cyclase/dehydratase"/>
</dbReference>
<proteinExistence type="predicted"/>
<dbReference type="AlphaFoldDB" id="L7W075"/>
<evidence type="ECO:0008006" key="2">
    <source>
        <dbReference type="Google" id="ProtNLM"/>
    </source>
</evidence>
<name>L7W075_9BACT</name>
<dbReference type="EMBL" id="JX649912">
    <property type="protein sequence ID" value="AGC72803.1"/>
    <property type="molecule type" value="Genomic_DNA"/>
</dbReference>